<name>A0A4Q9QNE1_9GAMM</name>
<reference evidence="1 2" key="1">
    <citation type="submission" date="2018-06" db="EMBL/GenBank/DDBJ databases">
        <title>Three novel Pseudomonas species isolated from symptomatic oak.</title>
        <authorList>
            <person name="Bueno-Gonzalez V."/>
            <person name="Brady C."/>
        </authorList>
    </citation>
    <scope>NUCLEOTIDE SEQUENCE [LARGE SCALE GENOMIC DNA]</scope>
    <source>
        <strain evidence="1 2">P9A</strain>
    </source>
</reference>
<evidence type="ECO:0008006" key="3">
    <source>
        <dbReference type="Google" id="ProtNLM"/>
    </source>
</evidence>
<evidence type="ECO:0000313" key="1">
    <source>
        <dbReference type="EMBL" id="TBU81253.1"/>
    </source>
</evidence>
<gene>
    <name evidence="1" type="ORF">DNK06_08845</name>
</gene>
<dbReference type="OrthoDB" id="6953326at2"/>
<evidence type="ECO:0000313" key="2">
    <source>
        <dbReference type="Proteomes" id="UP000292302"/>
    </source>
</evidence>
<dbReference type="EMBL" id="QJUI01000006">
    <property type="protein sequence ID" value="TBU81253.1"/>
    <property type="molecule type" value="Genomic_DNA"/>
</dbReference>
<organism evidence="1 2">
    <name type="scientific">Phytopseudomonas daroniae</name>
    <dbReference type="NCBI Taxonomy" id="2487519"/>
    <lineage>
        <taxon>Bacteria</taxon>
        <taxon>Pseudomonadati</taxon>
        <taxon>Pseudomonadota</taxon>
        <taxon>Gammaproteobacteria</taxon>
        <taxon>Pseudomonadales</taxon>
        <taxon>Pseudomonadaceae</taxon>
        <taxon>Phytopseudomonas</taxon>
    </lineage>
</organism>
<dbReference type="AlphaFoldDB" id="A0A4Q9QNE1"/>
<sequence>MRLNVSRRSETITAAGFGLCALANLLGADASDHFVDHDLKYGLANAVLAIGELLKETGASLWENSGEGRK</sequence>
<accession>A0A4Q9QNE1</accession>
<proteinExistence type="predicted"/>
<comment type="caution">
    <text evidence="1">The sequence shown here is derived from an EMBL/GenBank/DDBJ whole genome shotgun (WGS) entry which is preliminary data.</text>
</comment>
<protein>
    <recommendedName>
        <fullName evidence="3">DUF3077 domain-containing protein</fullName>
    </recommendedName>
</protein>
<dbReference type="Proteomes" id="UP000292302">
    <property type="component" value="Unassembled WGS sequence"/>
</dbReference>
<keyword evidence="2" id="KW-1185">Reference proteome</keyword>